<dbReference type="STRING" id="266779.Meso_0360"/>
<gene>
    <name evidence="12" type="ordered locus">Meso_0360</name>
</gene>
<feature type="chain" id="PRO_5004180354" evidence="10">
    <location>
        <begin position="23"/>
        <end position="266"/>
    </location>
</feature>
<dbReference type="InterPro" id="IPR005490">
    <property type="entry name" value="LD_TPept_cat_dom"/>
</dbReference>
<evidence type="ECO:0000256" key="2">
    <source>
        <dbReference type="ARBA" id="ARBA00005992"/>
    </source>
</evidence>
<name>Q11LG1_CHESB</name>
<dbReference type="EMBL" id="CP000390">
    <property type="protein sequence ID" value="ABG61764.1"/>
    <property type="molecule type" value="Genomic_DNA"/>
</dbReference>
<dbReference type="InterPro" id="IPR038063">
    <property type="entry name" value="Transpep_catalytic_dom"/>
</dbReference>
<dbReference type="HOGENOM" id="CLU_042399_1_1_5"/>
<organism evidence="12">
    <name type="scientific">Chelativorans sp. (strain BNC1)</name>
    <dbReference type="NCBI Taxonomy" id="266779"/>
    <lineage>
        <taxon>Bacteria</taxon>
        <taxon>Pseudomonadati</taxon>
        <taxon>Pseudomonadota</taxon>
        <taxon>Alphaproteobacteria</taxon>
        <taxon>Hyphomicrobiales</taxon>
        <taxon>Phyllobacteriaceae</taxon>
        <taxon>Chelativorans</taxon>
    </lineage>
</organism>
<evidence type="ECO:0000256" key="6">
    <source>
        <dbReference type="ARBA" id="ARBA00022960"/>
    </source>
</evidence>
<dbReference type="Pfam" id="PF03734">
    <property type="entry name" value="YkuD"/>
    <property type="match status" value="1"/>
</dbReference>
<dbReference type="PROSITE" id="PS52029">
    <property type="entry name" value="LD_TPASE"/>
    <property type="match status" value="1"/>
</dbReference>
<dbReference type="GO" id="GO:0071972">
    <property type="term" value="F:peptidoglycan L,D-transpeptidase activity"/>
    <property type="evidence" value="ECO:0007669"/>
    <property type="project" value="TreeGrafter"/>
</dbReference>
<dbReference type="PANTHER" id="PTHR30582">
    <property type="entry name" value="L,D-TRANSPEPTIDASE"/>
    <property type="match status" value="1"/>
</dbReference>
<keyword evidence="6 9" id="KW-0133">Cell shape</keyword>
<dbReference type="KEGG" id="mes:Meso_0360"/>
<dbReference type="UniPathway" id="UPA00219"/>
<keyword evidence="5" id="KW-0378">Hydrolase</keyword>
<comment type="pathway">
    <text evidence="1 9">Cell wall biogenesis; peptidoglycan biosynthesis.</text>
</comment>
<feature type="signal peptide" evidence="10">
    <location>
        <begin position="1"/>
        <end position="22"/>
    </location>
</feature>
<dbReference type="FunFam" id="2.40.440.10:FF:000002">
    <property type="entry name" value="L,D-transpeptidase ErfK/SrfK"/>
    <property type="match status" value="1"/>
</dbReference>
<keyword evidence="8 9" id="KW-0961">Cell wall biogenesis/degradation</keyword>
<evidence type="ECO:0000256" key="8">
    <source>
        <dbReference type="ARBA" id="ARBA00023316"/>
    </source>
</evidence>
<evidence type="ECO:0000256" key="3">
    <source>
        <dbReference type="ARBA" id="ARBA00022676"/>
    </source>
</evidence>
<dbReference type="OrthoDB" id="9787225at2"/>
<reference evidence="12" key="1">
    <citation type="submission" date="2006-06" db="EMBL/GenBank/DDBJ databases">
        <title>Complete sequence of chromosome of Chelativorans sp. BNC1.</title>
        <authorList>
            <consortium name="US DOE Joint Genome Institute"/>
            <person name="Copeland A."/>
            <person name="Lucas S."/>
            <person name="Lapidus A."/>
            <person name="Barry K."/>
            <person name="Detter J.C."/>
            <person name="Glavina del Rio T."/>
            <person name="Hammon N."/>
            <person name="Israni S."/>
            <person name="Dalin E."/>
            <person name="Tice H."/>
            <person name="Pitluck S."/>
            <person name="Chertkov O."/>
            <person name="Brettin T."/>
            <person name="Bruce D."/>
            <person name="Han C."/>
            <person name="Tapia R."/>
            <person name="Gilna P."/>
            <person name="Schmutz J."/>
            <person name="Larimer F."/>
            <person name="Land M."/>
            <person name="Hauser L."/>
            <person name="Kyrpides N."/>
            <person name="Mikhailova N."/>
            <person name="Richardson P."/>
        </authorList>
    </citation>
    <scope>NUCLEOTIDE SEQUENCE</scope>
    <source>
        <strain evidence="12">BNC1</strain>
    </source>
</reference>
<evidence type="ECO:0000256" key="5">
    <source>
        <dbReference type="ARBA" id="ARBA00022801"/>
    </source>
</evidence>
<comment type="similarity">
    <text evidence="2">Belongs to the YkuD family.</text>
</comment>
<dbReference type="PANTHER" id="PTHR30582:SF24">
    <property type="entry name" value="L,D-TRANSPEPTIDASE ERFK_SRFK-RELATED"/>
    <property type="match status" value="1"/>
</dbReference>
<feature type="active site" description="Nucleophile" evidence="9">
    <location>
        <position position="242"/>
    </location>
</feature>
<dbReference type="GO" id="GO:0071555">
    <property type="term" value="P:cell wall organization"/>
    <property type="evidence" value="ECO:0007669"/>
    <property type="project" value="UniProtKB-UniRule"/>
</dbReference>
<evidence type="ECO:0000256" key="1">
    <source>
        <dbReference type="ARBA" id="ARBA00004752"/>
    </source>
</evidence>
<dbReference type="AlphaFoldDB" id="Q11LG1"/>
<keyword evidence="7 9" id="KW-0573">Peptidoglycan synthesis</keyword>
<sequence precursor="true">MKFVLYVAGLAAIFLLPNGADAQTRYAEPPPVLVSPDLSAPWVMQLRNPPARARPAERQRQVYRVPPYPRELRSSARQAERRYVLRPQPHHQPRARAVRTAAAAAAPRAVRPDEMDPKFLPQEVRYDGPQAPGTIVVDTKERFLYLVLKDGQARRYGVGVGKDGFGWTGTHKVTAKREWPDWRPPAEMIARERKNGKILPTLVKGGPQNPLGARALYLGSTLYRIHGTNAPWTIGQAVSSGCIRMRNEDVIDLYERVSVGTKVVVI</sequence>
<dbReference type="CDD" id="cd16913">
    <property type="entry name" value="YkuD_like"/>
    <property type="match status" value="1"/>
</dbReference>
<keyword evidence="10" id="KW-0732">Signal</keyword>
<dbReference type="GO" id="GO:0005576">
    <property type="term" value="C:extracellular region"/>
    <property type="evidence" value="ECO:0007669"/>
    <property type="project" value="TreeGrafter"/>
</dbReference>
<keyword evidence="3" id="KW-0328">Glycosyltransferase</keyword>
<dbReference type="InterPro" id="IPR050979">
    <property type="entry name" value="LD-transpeptidase"/>
</dbReference>
<dbReference type="SUPFAM" id="SSF141523">
    <property type="entry name" value="L,D-transpeptidase catalytic domain-like"/>
    <property type="match status" value="1"/>
</dbReference>
<dbReference type="MEROPS" id="C82.003"/>
<dbReference type="Gene3D" id="2.40.440.10">
    <property type="entry name" value="L,D-transpeptidase catalytic domain-like"/>
    <property type="match status" value="1"/>
</dbReference>
<evidence type="ECO:0000256" key="7">
    <source>
        <dbReference type="ARBA" id="ARBA00022984"/>
    </source>
</evidence>
<evidence type="ECO:0000256" key="10">
    <source>
        <dbReference type="SAM" id="SignalP"/>
    </source>
</evidence>
<feature type="active site" description="Proton donor/acceptor" evidence="9">
    <location>
        <position position="226"/>
    </location>
</feature>
<protein>
    <submittedName>
        <fullName evidence="12">ErfK/YbiS/YcfS/YnhG</fullName>
    </submittedName>
</protein>
<dbReference type="eggNOG" id="COG1376">
    <property type="taxonomic scope" value="Bacteria"/>
</dbReference>
<accession>Q11LG1</accession>
<dbReference type="GO" id="GO:0008360">
    <property type="term" value="P:regulation of cell shape"/>
    <property type="evidence" value="ECO:0007669"/>
    <property type="project" value="UniProtKB-UniRule"/>
</dbReference>
<dbReference type="GO" id="GO:0018104">
    <property type="term" value="P:peptidoglycan-protein cross-linking"/>
    <property type="evidence" value="ECO:0007669"/>
    <property type="project" value="TreeGrafter"/>
</dbReference>
<feature type="domain" description="L,D-TPase catalytic" evidence="11">
    <location>
        <begin position="133"/>
        <end position="266"/>
    </location>
</feature>
<proteinExistence type="inferred from homology"/>
<keyword evidence="4" id="KW-0808">Transferase</keyword>
<evidence type="ECO:0000256" key="4">
    <source>
        <dbReference type="ARBA" id="ARBA00022679"/>
    </source>
</evidence>
<evidence type="ECO:0000256" key="9">
    <source>
        <dbReference type="PROSITE-ProRule" id="PRU01373"/>
    </source>
</evidence>
<evidence type="ECO:0000259" key="11">
    <source>
        <dbReference type="PROSITE" id="PS52029"/>
    </source>
</evidence>
<dbReference type="GO" id="GO:0016757">
    <property type="term" value="F:glycosyltransferase activity"/>
    <property type="evidence" value="ECO:0007669"/>
    <property type="project" value="UniProtKB-KW"/>
</dbReference>
<evidence type="ECO:0000313" key="12">
    <source>
        <dbReference type="EMBL" id="ABG61764.1"/>
    </source>
</evidence>